<dbReference type="GO" id="GO:0008830">
    <property type="term" value="F:dTDP-4-dehydrorhamnose 3,5-epimerase activity"/>
    <property type="evidence" value="ECO:0007669"/>
    <property type="project" value="InterPro"/>
</dbReference>
<dbReference type="Pfam" id="PF00908">
    <property type="entry name" value="dTDP_sugar_isom"/>
    <property type="match status" value="1"/>
</dbReference>
<proteinExistence type="predicted"/>
<evidence type="ECO:0000313" key="2">
    <source>
        <dbReference type="Proteomes" id="UP000230731"/>
    </source>
</evidence>
<dbReference type="GO" id="GO:0005829">
    <property type="term" value="C:cytosol"/>
    <property type="evidence" value="ECO:0007669"/>
    <property type="project" value="TreeGrafter"/>
</dbReference>
<dbReference type="InterPro" id="IPR014710">
    <property type="entry name" value="RmlC-like_jellyroll"/>
</dbReference>
<dbReference type="PANTHER" id="PTHR21047:SF2">
    <property type="entry name" value="THYMIDINE DIPHOSPHO-4-KETO-RHAMNOSE 3,5-EPIMERASE"/>
    <property type="match status" value="1"/>
</dbReference>
<dbReference type="InterPro" id="IPR000888">
    <property type="entry name" value="RmlC-like"/>
</dbReference>
<name>A0A2M6WZ26_9BACT</name>
<organism evidence="1 2">
    <name type="scientific">Candidatus Andersenbacteria bacterium CG10_big_fil_rev_8_21_14_0_10_54_11</name>
    <dbReference type="NCBI Taxonomy" id="1974485"/>
    <lineage>
        <taxon>Bacteria</taxon>
        <taxon>Candidatus Anderseniibacteriota</taxon>
    </lineage>
</organism>
<accession>A0A2M6WZ26</accession>
<sequence length="157" mass="17664">MIDGVVYQPLRRIADDRGVVFHMLKASDPVFSRFGEIYFTSLYPDVIKAWHVHTRMDLNYACVSGGVRVVLYDDRKGSPTRGELNEFFLGEADYALLHIPHGIINGMRGEDRQLSLVANCATLPHDPEEMLRYGLSEAPFSYDWQTSAPSPLPTGDC</sequence>
<reference evidence="2" key="1">
    <citation type="submission" date="2017-09" db="EMBL/GenBank/DDBJ databases">
        <title>Depth-based differentiation of microbial function through sediment-hosted aquifers and enrichment of novel symbionts in the deep terrestrial subsurface.</title>
        <authorList>
            <person name="Probst A.J."/>
            <person name="Ladd B."/>
            <person name="Jarett J.K."/>
            <person name="Geller-Mcgrath D.E."/>
            <person name="Sieber C.M.K."/>
            <person name="Emerson J.B."/>
            <person name="Anantharaman K."/>
            <person name="Thomas B.C."/>
            <person name="Malmstrom R."/>
            <person name="Stieglmeier M."/>
            <person name="Klingl A."/>
            <person name="Woyke T."/>
            <person name="Ryan C.M."/>
            <person name="Banfield J.F."/>
        </authorList>
    </citation>
    <scope>NUCLEOTIDE SEQUENCE [LARGE SCALE GENOMIC DNA]</scope>
</reference>
<gene>
    <name evidence="1" type="ORF">COT71_03040</name>
</gene>
<dbReference type="AlphaFoldDB" id="A0A2M6WZ26"/>
<dbReference type="SUPFAM" id="SSF51182">
    <property type="entry name" value="RmlC-like cupins"/>
    <property type="match status" value="1"/>
</dbReference>
<comment type="caution">
    <text evidence="1">The sequence shown here is derived from an EMBL/GenBank/DDBJ whole genome shotgun (WGS) entry which is preliminary data.</text>
</comment>
<dbReference type="InterPro" id="IPR011051">
    <property type="entry name" value="RmlC_Cupin_sf"/>
</dbReference>
<protein>
    <submittedName>
        <fullName evidence="1">dTDP-4-dehydrorhamnose 3,5-epimerase</fullName>
    </submittedName>
</protein>
<dbReference type="GO" id="GO:0000271">
    <property type="term" value="P:polysaccharide biosynthetic process"/>
    <property type="evidence" value="ECO:0007669"/>
    <property type="project" value="TreeGrafter"/>
</dbReference>
<dbReference type="PANTHER" id="PTHR21047">
    <property type="entry name" value="DTDP-6-DEOXY-D-GLUCOSE-3,5 EPIMERASE"/>
    <property type="match status" value="1"/>
</dbReference>
<dbReference type="Proteomes" id="UP000230731">
    <property type="component" value="Unassembled WGS sequence"/>
</dbReference>
<dbReference type="EMBL" id="PEZP01000037">
    <property type="protein sequence ID" value="PIT98014.1"/>
    <property type="molecule type" value="Genomic_DNA"/>
</dbReference>
<dbReference type="Gene3D" id="2.60.120.10">
    <property type="entry name" value="Jelly Rolls"/>
    <property type="match status" value="1"/>
</dbReference>
<evidence type="ECO:0000313" key="1">
    <source>
        <dbReference type="EMBL" id="PIT98014.1"/>
    </source>
</evidence>